<dbReference type="Pfam" id="PF00005">
    <property type="entry name" value="ABC_tran"/>
    <property type="match status" value="1"/>
</dbReference>
<dbReference type="KEGG" id="bpt:Bpet3299"/>
<dbReference type="PANTHER" id="PTHR43820">
    <property type="entry name" value="HIGH-AFFINITY BRANCHED-CHAIN AMINO ACID TRANSPORT ATP-BINDING PROTEIN LIVF"/>
    <property type="match status" value="1"/>
</dbReference>
<evidence type="ECO:0000256" key="2">
    <source>
        <dbReference type="ARBA" id="ARBA00022448"/>
    </source>
</evidence>
<keyword evidence="6" id="KW-0029">Amino-acid transport</keyword>
<dbReference type="GO" id="GO:0016887">
    <property type="term" value="F:ATP hydrolysis activity"/>
    <property type="evidence" value="ECO:0007669"/>
    <property type="project" value="InterPro"/>
</dbReference>
<evidence type="ECO:0000256" key="4">
    <source>
        <dbReference type="ARBA" id="ARBA00022741"/>
    </source>
</evidence>
<dbReference type="PROSITE" id="PS50893">
    <property type="entry name" value="ABC_TRANSPORTER_2"/>
    <property type="match status" value="1"/>
</dbReference>
<dbReference type="GO" id="GO:0005524">
    <property type="term" value="F:ATP binding"/>
    <property type="evidence" value="ECO:0007669"/>
    <property type="project" value="UniProtKB-KW"/>
</dbReference>
<dbReference type="GO" id="GO:0015807">
    <property type="term" value="P:L-amino acid transport"/>
    <property type="evidence" value="ECO:0007669"/>
    <property type="project" value="TreeGrafter"/>
</dbReference>
<dbReference type="SMART" id="SM00382">
    <property type="entry name" value="AAA"/>
    <property type="match status" value="1"/>
</dbReference>
<evidence type="ECO:0000256" key="5">
    <source>
        <dbReference type="ARBA" id="ARBA00022840"/>
    </source>
</evidence>
<evidence type="ECO:0000313" key="9">
    <source>
        <dbReference type="Proteomes" id="UP000001225"/>
    </source>
</evidence>
<dbReference type="PANTHER" id="PTHR43820:SF4">
    <property type="entry name" value="HIGH-AFFINITY BRANCHED-CHAIN AMINO ACID TRANSPORT ATP-BINDING PROTEIN LIVF"/>
    <property type="match status" value="1"/>
</dbReference>
<dbReference type="CDD" id="cd03224">
    <property type="entry name" value="ABC_TM1139_LivF_branched"/>
    <property type="match status" value="1"/>
</dbReference>
<sequence>MQNPQRTHGSAPVLLEVSGLQVAYGKAQVVHGVDLRVHQGEFVVMLGRNGAGKTSMLHAVAGLIPKRAGRVTFRGRDITAADARAAVRAGINVVLEGHRVFTGLTVEDNLLLGTYATHRHGDRKRLPRIYDLFPELAEKRLQPASRLSGGQQQILAVAQGVIAEPELLILDEPSGGLAPLVVDRILTVAKDLTRGGMAVLLVEQLVKEALRFADYCYLVETGHIGGEGTPAEVQAGELIQRIYLGGGHAPAAPSGAAS</sequence>
<keyword evidence="3" id="KW-0472">Membrane</keyword>
<accession>A9HWR8</accession>
<dbReference type="STRING" id="94624.Bpet3299"/>
<dbReference type="InterPro" id="IPR003439">
    <property type="entry name" value="ABC_transporter-like_ATP-bd"/>
</dbReference>
<reference evidence="8 9" key="1">
    <citation type="journal article" date="2008" name="BMC Genomics">
        <title>The missing link: Bordetella petrii is endowed with both the metabolic versatility of environmental bacteria and virulence traits of pathogenic Bordetellae.</title>
        <authorList>
            <person name="Gross R."/>
            <person name="Guzman C.A."/>
            <person name="Sebaihia M."/>
            <person name="Martins Dos Santos V.A."/>
            <person name="Pieper D.H."/>
            <person name="Koebnik R."/>
            <person name="Lechner M."/>
            <person name="Bartels D."/>
            <person name="Buhrmester J."/>
            <person name="Choudhuri J.V."/>
            <person name="Ebensen T."/>
            <person name="Gaigalat L."/>
            <person name="Herrmann S."/>
            <person name="Khachane A.N."/>
            <person name="Larisch C."/>
            <person name="Link S."/>
            <person name="Linke B."/>
            <person name="Meyer F."/>
            <person name="Mormann S."/>
            <person name="Nakunst D."/>
            <person name="Rueckert C."/>
            <person name="Schneiker-Bekel S."/>
            <person name="Schulze K."/>
            <person name="Vorhoelter F.J."/>
            <person name="Yevsa T."/>
            <person name="Engle J.T."/>
            <person name="Goldman W.E."/>
            <person name="Puehler A."/>
            <person name="Goebel U.B."/>
            <person name="Goesmann A."/>
            <person name="Bloecker H."/>
            <person name="Kaiser O."/>
            <person name="Martinez-Arias R."/>
        </authorList>
    </citation>
    <scope>NUCLEOTIDE SEQUENCE [LARGE SCALE GENOMIC DNA]</scope>
    <source>
        <strain evidence="9">ATCC BAA-461 / DSM 12804 / CCUG 43448 / CIP 107267 / Se-1111R</strain>
    </source>
</reference>
<dbReference type="Gene3D" id="3.40.50.300">
    <property type="entry name" value="P-loop containing nucleotide triphosphate hydrolases"/>
    <property type="match status" value="1"/>
</dbReference>
<dbReference type="InterPro" id="IPR027417">
    <property type="entry name" value="P-loop_NTPase"/>
</dbReference>
<protein>
    <submittedName>
        <fullName evidence="8">Sulfate-transporting ATPase</fullName>
    </submittedName>
</protein>
<dbReference type="InterPro" id="IPR052156">
    <property type="entry name" value="BCAA_Transport_ATP-bd_LivF"/>
</dbReference>
<evidence type="ECO:0000256" key="3">
    <source>
        <dbReference type="ARBA" id="ARBA00022475"/>
    </source>
</evidence>
<gene>
    <name evidence="8" type="ordered locus">Bpet3299</name>
</gene>
<name>A9HWR8_BORPD</name>
<evidence type="ECO:0000259" key="7">
    <source>
        <dbReference type="PROSITE" id="PS50893"/>
    </source>
</evidence>
<evidence type="ECO:0000256" key="1">
    <source>
        <dbReference type="ARBA" id="ARBA00005417"/>
    </source>
</evidence>
<keyword evidence="2" id="KW-0813">Transport</keyword>
<dbReference type="InterPro" id="IPR003593">
    <property type="entry name" value="AAA+_ATPase"/>
</dbReference>
<dbReference type="SUPFAM" id="SSF52540">
    <property type="entry name" value="P-loop containing nucleoside triphosphate hydrolases"/>
    <property type="match status" value="1"/>
</dbReference>
<dbReference type="GO" id="GO:0015658">
    <property type="term" value="F:branched-chain amino acid transmembrane transporter activity"/>
    <property type="evidence" value="ECO:0007669"/>
    <property type="project" value="TreeGrafter"/>
</dbReference>
<dbReference type="Proteomes" id="UP000001225">
    <property type="component" value="Chromosome"/>
</dbReference>
<keyword evidence="5" id="KW-0067">ATP-binding</keyword>
<organism evidence="8 9">
    <name type="scientific">Bordetella petrii (strain ATCC BAA-461 / DSM 12804 / CCUG 43448 / CIP 107267 / Se-1111R)</name>
    <dbReference type="NCBI Taxonomy" id="340100"/>
    <lineage>
        <taxon>Bacteria</taxon>
        <taxon>Pseudomonadati</taxon>
        <taxon>Pseudomonadota</taxon>
        <taxon>Betaproteobacteria</taxon>
        <taxon>Burkholderiales</taxon>
        <taxon>Alcaligenaceae</taxon>
        <taxon>Bordetella</taxon>
    </lineage>
</organism>
<evidence type="ECO:0000313" key="8">
    <source>
        <dbReference type="EMBL" id="CAP43641.1"/>
    </source>
</evidence>
<proteinExistence type="inferred from homology"/>
<dbReference type="eggNOG" id="COG0410">
    <property type="taxonomic scope" value="Bacteria"/>
</dbReference>
<feature type="domain" description="ABC transporter" evidence="7">
    <location>
        <begin position="15"/>
        <end position="246"/>
    </location>
</feature>
<keyword evidence="4" id="KW-0547">Nucleotide-binding</keyword>
<dbReference type="AlphaFoldDB" id="A9HWR8"/>
<keyword evidence="3" id="KW-1003">Cell membrane</keyword>
<dbReference type="EMBL" id="AM902716">
    <property type="protein sequence ID" value="CAP43641.1"/>
    <property type="molecule type" value="Genomic_DNA"/>
</dbReference>
<comment type="similarity">
    <text evidence="1">Belongs to the ABC transporter superfamily.</text>
</comment>
<evidence type="ECO:0000256" key="6">
    <source>
        <dbReference type="ARBA" id="ARBA00022970"/>
    </source>
</evidence>
<keyword evidence="9" id="KW-1185">Reference proteome</keyword>